<accession>A0A6J0TIR1</accession>
<dbReference type="CTD" id="5918"/>
<evidence type="ECO:0000256" key="4">
    <source>
        <dbReference type="PROSITE-ProRule" id="PRU01377"/>
    </source>
</evidence>
<keyword evidence="6" id="KW-0732">Signal</keyword>
<reference evidence="9" key="1">
    <citation type="submission" date="2025-08" db="UniProtKB">
        <authorList>
            <consortium name="RefSeq"/>
        </authorList>
    </citation>
    <scope>IDENTIFICATION</scope>
</reference>
<dbReference type="GO" id="GO:0005615">
    <property type="term" value="C:extracellular space"/>
    <property type="evidence" value="ECO:0007669"/>
    <property type="project" value="TreeGrafter"/>
</dbReference>
<feature type="domain" description="Cystatin LXN-type" evidence="7">
    <location>
        <begin position="45"/>
        <end position="148"/>
    </location>
</feature>
<evidence type="ECO:0000313" key="8">
    <source>
        <dbReference type="Proteomes" id="UP001652642"/>
    </source>
</evidence>
<dbReference type="GeneID" id="110078062"/>
<feature type="signal peptide" evidence="6">
    <location>
        <begin position="1"/>
        <end position="23"/>
    </location>
</feature>
<dbReference type="KEGG" id="pvt:110078062"/>
<dbReference type="PANTHER" id="PTHR28591:SF2">
    <property type="entry name" value="RETINOIC ACID RECEPTOR RESPONDER PROTEIN 1"/>
    <property type="match status" value="1"/>
</dbReference>
<evidence type="ECO:0000256" key="1">
    <source>
        <dbReference type="ARBA" id="ARBA00010083"/>
    </source>
</evidence>
<protein>
    <submittedName>
        <fullName evidence="9">Retinoic acid receptor responder protein 1</fullName>
    </submittedName>
</protein>
<evidence type="ECO:0000256" key="2">
    <source>
        <dbReference type="ARBA" id="ARBA00022690"/>
    </source>
</evidence>
<dbReference type="InterPro" id="IPR049897">
    <property type="entry name" value="CYSTATIN_LXN"/>
</dbReference>
<feature type="domain" description="Cystatin LXN-type" evidence="7">
    <location>
        <begin position="159"/>
        <end position="256"/>
    </location>
</feature>
<name>A0A6J0TIR1_9SAUR</name>
<dbReference type="Gene3D" id="3.10.450.10">
    <property type="match status" value="2"/>
</dbReference>
<dbReference type="OrthoDB" id="9254763at2759"/>
<evidence type="ECO:0000256" key="6">
    <source>
        <dbReference type="SAM" id="SignalP"/>
    </source>
</evidence>
<dbReference type="RefSeq" id="XP_020647473.2">
    <property type="nucleotide sequence ID" value="XM_020791814.2"/>
</dbReference>
<evidence type="ECO:0000259" key="7">
    <source>
        <dbReference type="PROSITE" id="PS52033"/>
    </source>
</evidence>
<dbReference type="SUPFAM" id="SSF54403">
    <property type="entry name" value="Cystatin/monellin"/>
    <property type="match status" value="2"/>
</dbReference>
<dbReference type="GO" id="GO:0008191">
    <property type="term" value="F:metalloendopeptidase inhibitor activity"/>
    <property type="evidence" value="ECO:0007669"/>
    <property type="project" value="UniProtKB-UniRule"/>
</dbReference>
<dbReference type="InterPro" id="IPR046350">
    <property type="entry name" value="Cystatin_sf"/>
</dbReference>
<keyword evidence="8" id="KW-1185">Reference proteome</keyword>
<comment type="similarity">
    <text evidence="1 4">Belongs to the protease inhibitor I47 (latexin) family.</text>
</comment>
<dbReference type="Pfam" id="PF06907">
    <property type="entry name" value="LXN"/>
    <property type="match status" value="1"/>
</dbReference>
<organism evidence="8 9">
    <name type="scientific">Pogona vitticeps</name>
    <name type="common">central bearded dragon</name>
    <dbReference type="NCBI Taxonomy" id="103695"/>
    <lineage>
        <taxon>Eukaryota</taxon>
        <taxon>Metazoa</taxon>
        <taxon>Chordata</taxon>
        <taxon>Craniata</taxon>
        <taxon>Vertebrata</taxon>
        <taxon>Euteleostomi</taxon>
        <taxon>Lepidosauria</taxon>
        <taxon>Squamata</taxon>
        <taxon>Bifurcata</taxon>
        <taxon>Unidentata</taxon>
        <taxon>Episquamata</taxon>
        <taxon>Toxicofera</taxon>
        <taxon>Iguania</taxon>
        <taxon>Acrodonta</taxon>
        <taxon>Agamidae</taxon>
        <taxon>Amphibolurinae</taxon>
        <taxon>Pogona</taxon>
    </lineage>
</organism>
<gene>
    <name evidence="9" type="primary">RARRES1</name>
</gene>
<dbReference type="FunCoup" id="A0A6J0TIR1">
    <property type="interactions" value="28"/>
</dbReference>
<dbReference type="PROSITE" id="PS52033">
    <property type="entry name" value="CYSTATIN_LXN"/>
    <property type="match status" value="2"/>
</dbReference>
<dbReference type="PANTHER" id="PTHR28591">
    <property type="entry name" value="LATEXIN"/>
    <property type="match status" value="1"/>
</dbReference>
<proteinExistence type="inferred from homology"/>
<feature type="chain" id="PRO_5045272022" evidence="6">
    <location>
        <begin position="24"/>
        <end position="279"/>
    </location>
</feature>
<keyword evidence="3" id="KW-0677">Repeat</keyword>
<evidence type="ECO:0000256" key="5">
    <source>
        <dbReference type="SAM" id="MobiDB-lite"/>
    </source>
</evidence>
<dbReference type="Proteomes" id="UP001652642">
    <property type="component" value="Chromosome 3"/>
</dbReference>
<dbReference type="InParanoid" id="A0A6J0TIR1"/>
<dbReference type="AlphaFoldDB" id="A0A6J0TIR1"/>
<keyword evidence="2 4" id="KW-0646">Protease inhibitor</keyword>
<evidence type="ECO:0000256" key="3">
    <source>
        <dbReference type="ARBA" id="ARBA00022737"/>
    </source>
</evidence>
<evidence type="ECO:0000313" key="9">
    <source>
        <dbReference type="RefSeq" id="XP_020647473.2"/>
    </source>
</evidence>
<dbReference type="InterPro" id="IPR009684">
    <property type="entry name" value="Latexin"/>
</dbReference>
<feature type="region of interest" description="Disordered" evidence="5">
    <location>
        <begin position="253"/>
        <end position="279"/>
    </location>
</feature>
<keyword evidence="9" id="KW-0675">Receptor</keyword>
<sequence>MRRLAASLLLFLLPLVLPSPSWARGAGGGDGGPSPPKLIWQDHQRRLLSPRGARDPSSLQLARVAQTAVHSFNYRLGSPSSLRAPGQVKKASVKTIPGVGRKYFLQFSTKDLQTGQNLGTCLASVFYMKNKPKPTVDINCIRNKDHDQRLQEDYGLYLSMKGINEPSLNLMSALASLGSSYIAWEKSTEDTTYFLTQVKDAKYSWGRADESLEFNFSVLLGSSLSESLACHMRVTWKLEQPLKVKYDCSTEEESSESADGSGGELGSTSGFFIDPENNF</sequence>